<reference evidence="1" key="1">
    <citation type="journal article" date="2020" name="Cell">
        <title>Large-Scale Comparative Analyses of Tick Genomes Elucidate Their Genetic Diversity and Vector Capacities.</title>
        <authorList>
            <consortium name="Tick Genome and Microbiome Consortium (TIGMIC)"/>
            <person name="Jia N."/>
            <person name="Wang J."/>
            <person name="Shi W."/>
            <person name="Du L."/>
            <person name="Sun Y."/>
            <person name="Zhan W."/>
            <person name="Jiang J.F."/>
            <person name="Wang Q."/>
            <person name="Zhang B."/>
            <person name="Ji P."/>
            <person name="Bell-Sakyi L."/>
            <person name="Cui X.M."/>
            <person name="Yuan T.T."/>
            <person name="Jiang B.G."/>
            <person name="Yang W.F."/>
            <person name="Lam T.T."/>
            <person name="Chang Q.C."/>
            <person name="Ding S.J."/>
            <person name="Wang X.J."/>
            <person name="Zhu J.G."/>
            <person name="Ruan X.D."/>
            <person name="Zhao L."/>
            <person name="Wei J.T."/>
            <person name="Ye R.Z."/>
            <person name="Que T.C."/>
            <person name="Du C.H."/>
            <person name="Zhou Y.H."/>
            <person name="Cheng J.X."/>
            <person name="Dai P.F."/>
            <person name="Guo W.B."/>
            <person name="Han X.H."/>
            <person name="Huang E.J."/>
            <person name="Li L.F."/>
            <person name="Wei W."/>
            <person name="Gao Y.C."/>
            <person name="Liu J.Z."/>
            <person name="Shao H.Z."/>
            <person name="Wang X."/>
            <person name="Wang C.C."/>
            <person name="Yang T.C."/>
            <person name="Huo Q.B."/>
            <person name="Li W."/>
            <person name="Chen H.Y."/>
            <person name="Chen S.E."/>
            <person name="Zhou L.G."/>
            <person name="Ni X.B."/>
            <person name="Tian J.H."/>
            <person name="Sheng Y."/>
            <person name="Liu T."/>
            <person name="Pan Y.S."/>
            <person name="Xia L.Y."/>
            <person name="Li J."/>
            <person name="Zhao F."/>
            <person name="Cao W.C."/>
        </authorList>
    </citation>
    <scope>NUCLEOTIDE SEQUENCE</scope>
    <source>
        <strain evidence="1">Rsan-2018</strain>
    </source>
</reference>
<sequence length="299" mass="33539">MGRLGSYTVVAAARVQVLTFDTVGTPVKLSVDVTIGQTHALLSARLIRNYIRMSKRLQACIYSILHWASAKKWKGAKTGGLSSFSIELMAVFVFIRFLKSYTVTASARVQVLTFEACTFHKRVFVDITLNQHHAAQSARLIRNYVRMSKIYQAVVYALLQWVERKRWKGAKSGGLSSFAVELLATYVFIHAEQVPNLQAVSQDRFVLNPGELPDELEPYIPLPTEDFVAMRTSAMLASFFECFATFNFGQYKVWVKEGRATLKPGGFDNEVFIEDPQTGLNVAKSVTEVAALRHELQEA</sequence>
<dbReference type="SUPFAM" id="SSF81631">
    <property type="entry name" value="PAP/OAS1 substrate-binding domain"/>
    <property type="match status" value="1"/>
</dbReference>
<proteinExistence type="predicted"/>
<dbReference type="EMBL" id="JABSTV010001254">
    <property type="protein sequence ID" value="KAH7939357.1"/>
    <property type="molecule type" value="Genomic_DNA"/>
</dbReference>
<dbReference type="GO" id="GO:0016779">
    <property type="term" value="F:nucleotidyltransferase activity"/>
    <property type="evidence" value="ECO:0007669"/>
    <property type="project" value="TreeGrafter"/>
</dbReference>
<evidence type="ECO:0000313" key="1">
    <source>
        <dbReference type="EMBL" id="KAH7939357.1"/>
    </source>
</evidence>
<protein>
    <recommendedName>
        <fullName evidence="3">PAP-associated domain-containing protein</fullName>
    </recommendedName>
</protein>
<keyword evidence="2" id="KW-1185">Reference proteome</keyword>
<dbReference type="PANTHER" id="PTHR12271:SF40">
    <property type="entry name" value="POLY(A) RNA POLYMERASE GLD2"/>
    <property type="match status" value="1"/>
</dbReference>
<comment type="caution">
    <text evidence="1">The sequence shown here is derived from an EMBL/GenBank/DDBJ whole genome shotgun (WGS) entry which is preliminary data.</text>
</comment>
<dbReference type="AlphaFoldDB" id="A0A9D4PFR0"/>
<accession>A0A9D4PFR0</accession>
<dbReference type="Gene3D" id="1.10.1410.10">
    <property type="match status" value="2"/>
</dbReference>
<name>A0A9D4PFR0_RHISA</name>
<organism evidence="1 2">
    <name type="scientific">Rhipicephalus sanguineus</name>
    <name type="common">Brown dog tick</name>
    <name type="synonym">Ixodes sanguineus</name>
    <dbReference type="NCBI Taxonomy" id="34632"/>
    <lineage>
        <taxon>Eukaryota</taxon>
        <taxon>Metazoa</taxon>
        <taxon>Ecdysozoa</taxon>
        <taxon>Arthropoda</taxon>
        <taxon>Chelicerata</taxon>
        <taxon>Arachnida</taxon>
        <taxon>Acari</taxon>
        <taxon>Parasitiformes</taxon>
        <taxon>Ixodida</taxon>
        <taxon>Ixodoidea</taxon>
        <taxon>Ixodidae</taxon>
        <taxon>Rhipicephalinae</taxon>
        <taxon>Rhipicephalus</taxon>
        <taxon>Rhipicephalus</taxon>
    </lineage>
</organism>
<evidence type="ECO:0008006" key="3">
    <source>
        <dbReference type="Google" id="ProtNLM"/>
    </source>
</evidence>
<reference evidence="1" key="2">
    <citation type="submission" date="2021-09" db="EMBL/GenBank/DDBJ databases">
        <authorList>
            <person name="Jia N."/>
            <person name="Wang J."/>
            <person name="Shi W."/>
            <person name="Du L."/>
            <person name="Sun Y."/>
            <person name="Zhan W."/>
            <person name="Jiang J."/>
            <person name="Wang Q."/>
            <person name="Zhang B."/>
            <person name="Ji P."/>
            <person name="Sakyi L.B."/>
            <person name="Cui X."/>
            <person name="Yuan T."/>
            <person name="Jiang B."/>
            <person name="Yang W."/>
            <person name="Lam T.T.-Y."/>
            <person name="Chang Q."/>
            <person name="Ding S."/>
            <person name="Wang X."/>
            <person name="Zhu J."/>
            <person name="Ruan X."/>
            <person name="Zhao L."/>
            <person name="Wei J."/>
            <person name="Que T."/>
            <person name="Du C."/>
            <person name="Cheng J."/>
            <person name="Dai P."/>
            <person name="Han X."/>
            <person name="Huang E."/>
            <person name="Gao Y."/>
            <person name="Liu J."/>
            <person name="Shao H."/>
            <person name="Ye R."/>
            <person name="Li L."/>
            <person name="Wei W."/>
            <person name="Wang X."/>
            <person name="Wang C."/>
            <person name="Huo Q."/>
            <person name="Li W."/>
            <person name="Guo W."/>
            <person name="Chen H."/>
            <person name="Chen S."/>
            <person name="Zhou L."/>
            <person name="Zhou L."/>
            <person name="Ni X."/>
            <person name="Tian J."/>
            <person name="Zhou Y."/>
            <person name="Sheng Y."/>
            <person name="Liu T."/>
            <person name="Pan Y."/>
            <person name="Xia L."/>
            <person name="Li J."/>
            <person name="Zhao F."/>
            <person name="Cao W."/>
        </authorList>
    </citation>
    <scope>NUCLEOTIDE SEQUENCE</scope>
    <source>
        <strain evidence="1">Rsan-2018</strain>
        <tissue evidence="1">Larvae</tissue>
    </source>
</reference>
<dbReference type="PANTHER" id="PTHR12271">
    <property type="entry name" value="POLY A POLYMERASE CID PAP -RELATED"/>
    <property type="match status" value="1"/>
</dbReference>
<evidence type="ECO:0000313" key="2">
    <source>
        <dbReference type="Proteomes" id="UP000821837"/>
    </source>
</evidence>
<dbReference type="GO" id="GO:0031123">
    <property type="term" value="P:RNA 3'-end processing"/>
    <property type="evidence" value="ECO:0007669"/>
    <property type="project" value="TreeGrafter"/>
</dbReference>
<gene>
    <name evidence="1" type="ORF">HPB52_011400</name>
</gene>
<dbReference type="Proteomes" id="UP000821837">
    <property type="component" value="Chromosome 8"/>
</dbReference>